<evidence type="ECO:0000256" key="7">
    <source>
        <dbReference type="ARBA" id="ARBA00023285"/>
    </source>
</evidence>
<feature type="disulfide bond" evidence="8">
    <location>
        <begin position="27"/>
        <end position="41"/>
    </location>
</feature>
<evidence type="ECO:0000256" key="4">
    <source>
        <dbReference type="ARBA" id="ARBA00022729"/>
    </source>
</evidence>
<dbReference type="CDD" id="cd11618">
    <property type="entry name" value="ChtBD1_1"/>
    <property type="match status" value="1"/>
</dbReference>
<evidence type="ECO:0000313" key="10">
    <source>
        <dbReference type="EMBL" id="KAF2178301.1"/>
    </source>
</evidence>
<dbReference type="GO" id="GO:0016787">
    <property type="term" value="F:hydrolase activity"/>
    <property type="evidence" value="ECO:0007669"/>
    <property type="project" value="UniProtKB-KW"/>
</dbReference>
<evidence type="ECO:0000256" key="1">
    <source>
        <dbReference type="ARBA" id="ARBA00001941"/>
    </source>
</evidence>
<evidence type="ECO:0000256" key="3">
    <source>
        <dbReference type="ARBA" id="ARBA00022723"/>
    </source>
</evidence>
<sequence length="190" mass="18671">TSLKVSLDGSCGGQTGQTCLGSTFGDCCSAYGWCGSTDLYCQATEGCQLGFGECIAPSPVSSSALPTSTVKVSTDGTCGGDSGFVCTGSGFGDCCSPYGWCGSGSGHCGAGCQTPFGTCNSSPTTLATVTGTAPQPSSTLKVSLNGECGGTTGQTCLGSDFGNCCSEYGYCGSTEIYCSTGCQLVFGTCA</sequence>
<evidence type="ECO:0000259" key="9">
    <source>
        <dbReference type="PROSITE" id="PS50941"/>
    </source>
</evidence>
<feature type="non-terminal residue" evidence="10">
    <location>
        <position position="1"/>
    </location>
</feature>
<feature type="disulfide bond" evidence="8">
    <location>
        <begin position="164"/>
        <end position="178"/>
    </location>
</feature>
<dbReference type="SUPFAM" id="SSF57016">
    <property type="entry name" value="Plant lectins/antimicrobial peptides"/>
    <property type="match status" value="3"/>
</dbReference>
<evidence type="ECO:0000256" key="8">
    <source>
        <dbReference type="PROSITE-ProRule" id="PRU00261"/>
    </source>
</evidence>
<keyword evidence="11" id="KW-1185">Reference proteome</keyword>
<dbReference type="GO" id="GO:0046872">
    <property type="term" value="F:metal ion binding"/>
    <property type="evidence" value="ECO:0007669"/>
    <property type="project" value="UniProtKB-KW"/>
</dbReference>
<keyword evidence="8" id="KW-1015">Disulfide bond</keyword>
<dbReference type="AlphaFoldDB" id="A0A6A6DFN5"/>
<evidence type="ECO:0000313" key="11">
    <source>
        <dbReference type="Proteomes" id="UP000800200"/>
    </source>
</evidence>
<keyword evidence="2 8" id="KW-0147">Chitin-binding</keyword>
<organism evidence="10 11">
    <name type="scientific">Zopfia rhizophila CBS 207.26</name>
    <dbReference type="NCBI Taxonomy" id="1314779"/>
    <lineage>
        <taxon>Eukaryota</taxon>
        <taxon>Fungi</taxon>
        <taxon>Dikarya</taxon>
        <taxon>Ascomycota</taxon>
        <taxon>Pezizomycotina</taxon>
        <taxon>Dothideomycetes</taxon>
        <taxon>Dothideomycetes incertae sedis</taxon>
        <taxon>Zopfiaceae</taxon>
        <taxon>Zopfia</taxon>
    </lineage>
</organism>
<comment type="caution">
    <text evidence="8">Lacks conserved residue(s) required for the propagation of feature annotation.</text>
</comment>
<keyword evidence="4" id="KW-0732">Signal</keyword>
<protein>
    <submittedName>
        <fullName evidence="10">Carbohydrate-binding module family 18 protein</fullName>
    </submittedName>
</protein>
<keyword evidence="6" id="KW-0119">Carbohydrate metabolism</keyword>
<evidence type="ECO:0000256" key="2">
    <source>
        <dbReference type="ARBA" id="ARBA00022669"/>
    </source>
</evidence>
<dbReference type="Gene3D" id="3.30.60.10">
    <property type="entry name" value="Endochitinase-like"/>
    <property type="match status" value="3"/>
</dbReference>
<dbReference type="Proteomes" id="UP000800200">
    <property type="component" value="Unassembled WGS sequence"/>
</dbReference>
<comment type="cofactor">
    <cofactor evidence="1">
        <name>Co(2+)</name>
        <dbReference type="ChEBI" id="CHEBI:48828"/>
    </cofactor>
</comment>
<evidence type="ECO:0000256" key="6">
    <source>
        <dbReference type="ARBA" id="ARBA00023277"/>
    </source>
</evidence>
<feature type="domain" description="Chitin-binding type-1" evidence="9">
    <location>
        <begin position="75"/>
        <end position="121"/>
    </location>
</feature>
<feature type="domain" description="Chitin-binding type-1" evidence="9">
    <location>
        <begin position="8"/>
        <end position="56"/>
    </location>
</feature>
<dbReference type="PANTHER" id="PTHR46471:SF2">
    <property type="entry name" value="CHITIN DEACETYLASE-RELATED"/>
    <property type="match status" value="1"/>
</dbReference>
<keyword evidence="5" id="KW-0378">Hydrolase</keyword>
<gene>
    <name evidence="10" type="ORF">K469DRAFT_537308</name>
</gene>
<dbReference type="OrthoDB" id="5985073at2759"/>
<dbReference type="PROSITE" id="PS50941">
    <property type="entry name" value="CHIT_BIND_I_2"/>
    <property type="match status" value="3"/>
</dbReference>
<dbReference type="PANTHER" id="PTHR46471">
    <property type="entry name" value="CHITIN DEACETYLASE"/>
    <property type="match status" value="1"/>
</dbReference>
<name>A0A6A6DFN5_9PEZI</name>
<proteinExistence type="predicted"/>
<dbReference type="EMBL" id="ML994676">
    <property type="protein sequence ID" value="KAF2178301.1"/>
    <property type="molecule type" value="Genomic_DNA"/>
</dbReference>
<dbReference type="SMART" id="SM00270">
    <property type="entry name" value="ChtBD1"/>
    <property type="match status" value="3"/>
</dbReference>
<dbReference type="Pfam" id="PF00187">
    <property type="entry name" value="Chitin_bind_1"/>
    <property type="match status" value="1"/>
</dbReference>
<feature type="disulfide bond" evidence="8">
    <location>
        <begin position="94"/>
        <end position="108"/>
    </location>
</feature>
<evidence type="ECO:0000256" key="5">
    <source>
        <dbReference type="ARBA" id="ARBA00022801"/>
    </source>
</evidence>
<feature type="domain" description="Chitin-binding type-1" evidence="9">
    <location>
        <begin position="145"/>
        <end position="190"/>
    </location>
</feature>
<dbReference type="InterPro" id="IPR036861">
    <property type="entry name" value="Endochitinase-like_sf"/>
</dbReference>
<keyword evidence="3" id="KW-0479">Metal-binding</keyword>
<keyword evidence="7" id="KW-0170">Cobalt</keyword>
<accession>A0A6A6DFN5</accession>
<dbReference type="InterPro" id="IPR001002">
    <property type="entry name" value="Chitin-bd_1"/>
</dbReference>
<dbReference type="GO" id="GO:0008061">
    <property type="term" value="F:chitin binding"/>
    <property type="evidence" value="ECO:0007669"/>
    <property type="project" value="UniProtKB-UniRule"/>
</dbReference>
<feature type="non-terminal residue" evidence="10">
    <location>
        <position position="190"/>
    </location>
</feature>
<reference evidence="10" key="1">
    <citation type="journal article" date="2020" name="Stud. Mycol.">
        <title>101 Dothideomycetes genomes: a test case for predicting lifestyles and emergence of pathogens.</title>
        <authorList>
            <person name="Haridas S."/>
            <person name="Albert R."/>
            <person name="Binder M."/>
            <person name="Bloem J."/>
            <person name="Labutti K."/>
            <person name="Salamov A."/>
            <person name="Andreopoulos B."/>
            <person name="Baker S."/>
            <person name="Barry K."/>
            <person name="Bills G."/>
            <person name="Bluhm B."/>
            <person name="Cannon C."/>
            <person name="Castanera R."/>
            <person name="Culley D."/>
            <person name="Daum C."/>
            <person name="Ezra D."/>
            <person name="Gonzalez J."/>
            <person name="Henrissat B."/>
            <person name="Kuo A."/>
            <person name="Liang C."/>
            <person name="Lipzen A."/>
            <person name="Lutzoni F."/>
            <person name="Magnuson J."/>
            <person name="Mondo S."/>
            <person name="Nolan M."/>
            <person name="Ohm R."/>
            <person name="Pangilinan J."/>
            <person name="Park H.-J."/>
            <person name="Ramirez L."/>
            <person name="Alfaro M."/>
            <person name="Sun H."/>
            <person name="Tritt A."/>
            <person name="Yoshinaga Y."/>
            <person name="Zwiers L.-H."/>
            <person name="Turgeon B."/>
            <person name="Goodwin S."/>
            <person name="Spatafora J."/>
            <person name="Crous P."/>
            <person name="Grigoriev I."/>
        </authorList>
    </citation>
    <scope>NUCLEOTIDE SEQUENCE</scope>
    <source>
        <strain evidence="10">CBS 207.26</strain>
    </source>
</reference>